<evidence type="ECO:0000313" key="2">
    <source>
        <dbReference type="Proteomes" id="UP001178461"/>
    </source>
</evidence>
<keyword evidence="2" id="KW-1185">Reference proteome</keyword>
<evidence type="ECO:0000313" key="1">
    <source>
        <dbReference type="EMBL" id="CAI5789364.1"/>
    </source>
</evidence>
<reference evidence="1" key="1">
    <citation type="submission" date="2022-12" db="EMBL/GenBank/DDBJ databases">
        <authorList>
            <person name="Alioto T."/>
            <person name="Alioto T."/>
            <person name="Gomez Garrido J."/>
        </authorList>
    </citation>
    <scope>NUCLEOTIDE SEQUENCE</scope>
</reference>
<dbReference type="EMBL" id="OX395137">
    <property type="protein sequence ID" value="CAI5789364.1"/>
    <property type="molecule type" value="Genomic_DNA"/>
</dbReference>
<organism evidence="1 2">
    <name type="scientific">Podarcis lilfordi</name>
    <name type="common">Lilford's wall lizard</name>
    <dbReference type="NCBI Taxonomy" id="74358"/>
    <lineage>
        <taxon>Eukaryota</taxon>
        <taxon>Metazoa</taxon>
        <taxon>Chordata</taxon>
        <taxon>Craniata</taxon>
        <taxon>Vertebrata</taxon>
        <taxon>Euteleostomi</taxon>
        <taxon>Lepidosauria</taxon>
        <taxon>Squamata</taxon>
        <taxon>Bifurcata</taxon>
        <taxon>Unidentata</taxon>
        <taxon>Episquamata</taxon>
        <taxon>Laterata</taxon>
        <taxon>Lacertibaenia</taxon>
        <taxon>Lacertidae</taxon>
        <taxon>Podarcis</taxon>
    </lineage>
</organism>
<dbReference type="AlphaFoldDB" id="A0AA35L4M4"/>
<name>A0AA35L4M4_9SAUR</name>
<proteinExistence type="predicted"/>
<protein>
    <submittedName>
        <fullName evidence="1">Uncharacterized protein</fullName>
    </submittedName>
</protein>
<dbReference type="Proteomes" id="UP001178461">
    <property type="component" value="Chromosome 12"/>
</dbReference>
<gene>
    <name evidence="1" type="ORF">PODLI_1B022787</name>
</gene>
<sequence>MTPWTRAHQAPLSSTASRSLVKVMLVASRNRIQPQSVSRHPSSNHLQALTQELHRLHCFRFEREVELGIIRLLMNTQPKPPDDLSQRLHVDVEKHGGEDRTLRYPTSESPGV</sequence>
<accession>A0AA35L4M4</accession>